<proteinExistence type="inferred from homology"/>
<accession>I7M3M2</accession>
<reference evidence="4" key="1">
    <citation type="journal article" date="2006" name="PLoS Biol.">
        <title>Macronuclear genome sequence of the ciliate Tetrahymena thermophila, a model eukaryote.</title>
        <authorList>
            <person name="Eisen J.A."/>
            <person name="Coyne R.S."/>
            <person name="Wu M."/>
            <person name="Wu D."/>
            <person name="Thiagarajan M."/>
            <person name="Wortman J.R."/>
            <person name="Badger J.H."/>
            <person name="Ren Q."/>
            <person name="Amedeo P."/>
            <person name="Jones K.M."/>
            <person name="Tallon L.J."/>
            <person name="Delcher A.L."/>
            <person name="Salzberg S.L."/>
            <person name="Silva J.C."/>
            <person name="Haas B.J."/>
            <person name="Majoros W.H."/>
            <person name="Farzad M."/>
            <person name="Carlton J.M."/>
            <person name="Smith R.K. Jr."/>
            <person name="Garg J."/>
            <person name="Pearlman R.E."/>
            <person name="Karrer K.M."/>
            <person name="Sun L."/>
            <person name="Manning G."/>
            <person name="Elde N.C."/>
            <person name="Turkewitz A.P."/>
            <person name="Asai D.J."/>
            <person name="Wilkes D.E."/>
            <person name="Wang Y."/>
            <person name="Cai H."/>
            <person name="Collins K."/>
            <person name="Stewart B.A."/>
            <person name="Lee S.R."/>
            <person name="Wilamowska K."/>
            <person name="Weinberg Z."/>
            <person name="Ruzzo W.L."/>
            <person name="Wloga D."/>
            <person name="Gaertig J."/>
            <person name="Frankel J."/>
            <person name="Tsao C.-C."/>
            <person name="Gorovsky M.A."/>
            <person name="Keeling P.J."/>
            <person name="Waller R.F."/>
            <person name="Patron N.J."/>
            <person name="Cherry J.M."/>
            <person name="Stover N.A."/>
            <person name="Krieger C.J."/>
            <person name="del Toro C."/>
            <person name="Ryder H.F."/>
            <person name="Williamson S.C."/>
            <person name="Barbeau R.A."/>
            <person name="Hamilton E.P."/>
            <person name="Orias E."/>
        </authorList>
    </citation>
    <scope>NUCLEOTIDE SEQUENCE [LARGE SCALE GENOMIC DNA]</scope>
    <source>
        <strain evidence="4">SB210</strain>
    </source>
</reference>
<organism evidence="3 4">
    <name type="scientific">Tetrahymena thermophila (strain SB210)</name>
    <dbReference type="NCBI Taxonomy" id="312017"/>
    <lineage>
        <taxon>Eukaryota</taxon>
        <taxon>Sar</taxon>
        <taxon>Alveolata</taxon>
        <taxon>Ciliophora</taxon>
        <taxon>Intramacronucleata</taxon>
        <taxon>Oligohymenophorea</taxon>
        <taxon>Hymenostomatida</taxon>
        <taxon>Tetrahymenina</taxon>
        <taxon>Tetrahymenidae</taxon>
        <taxon>Tetrahymena</taxon>
    </lineage>
</organism>
<dbReference type="PANTHER" id="PTHR16127:SF13">
    <property type="entry name" value="GH01188P"/>
    <property type="match status" value="1"/>
</dbReference>
<keyword evidence="4" id="KW-1185">Reference proteome</keyword>
<evidence type="ECO:0000313" key="3">
    <source>
        <dbReference type="EMBL" id="EAS03730.3"/>
    </source>
</evidence>
<evidence type="ECO:0000256" key="2">
    <source>
        <dbReference type="SAM" id="Coils"/>
    </source>
</evidence>
<dbReference type="InParanoid" id="I7M3M2"/>
<feature type="coiled-coil region" evidence="2">
    <location>
        <begin position="344"/>
        <end position="378"/>
    </location>
</feature>
<dbReference type="GeneID" id="7829489"/>
<dbReference type="InterPro" id="IPR026183">
    <property type="entry name" value="Taxilin_fam"/>
</dbReference>
<name>I7M3M2_TETTS</name>
<dbReference type="PANTHER" id="PTHR16127">
    <property type="entry name" value="TAXILIN"/>
    <property type="match status" value="1"/>
</dbReference>
<keyword evidence="2" id="KW-0175">Coiled coil</keyword>
<dbReference type="Pfam" id="PF09728">
    <property type="entry name" value="Taxilin"/>
    <property type="match status" value="1"/>
</dbReference>
<feature type="coiled-coil region" evidence="2">
    <location>
        <begin position="146"/>
        <end position="230"/>
    </location>
</feature>
<dbReference type="GO" id="GO:0019905">
    <property type="term" value="F:syntaxin binding"/>
    <property type="evidence" value="ECO:0007669"/>
    <property type="project" value="InterPro"/>
</dbReference>
<protein>
    <submittedName>
        <fullName evidence="3">Myosin-like coiled-coil protein</fullName>
    </submittedName>
</protein>
<dbReference type="AlphaFoldDB" id="I7M3M2"/>
<dbReference type="Proteomes" id="UP000009168">
    <property type="component" value="Unassembled WGS sequence"/>
</dbReference>
<dbReference type="KEGG" id="tet:TTHERM_00474930"/>
<evidence type="ECO:0000313" key="4">
    <source>
        <dbReference type="Proteomes" id="UP000009168"/>
    </source>
</evidence>
<dbReference type="STRING" id="312017.I7M3M2"/>
<evidence type="ECO:0000256" key="1">
    <source>
        <dbReference type="ARBA" id="ARBA00009550"/>
    </source>
</evidence>
<dbReference type="EMBL" id="GG662472">
    <property type="protein sequence ID" value="EAS03730.3"/>
    <property type="molecule type" value="Genomic_DNA"/>
</dbReference>
<dbReference type="RefSeq" id="XP_001023975.3">
    <property type="nucleotide sequence ID" value="XM_001023975.3"/>
</dbReference>
<sequence>MSKQINQDHLQQIQAFINKQVTGSSVPIETEAEMKEVRKLFQNAQNLLALFIKEANTAEKRTQLFQAFENLTEIAIKYEEQINQLKFNNSILKDDTERTSQENMRLSELKEKYNHVCKEIGDAVNQIKKTNKLMVEQEETQRLQLVENFENSLKDITSKIDEQDKEREEKEKENNQLKEQLKQLISEYEEKEKTYLSGLEEKDGQFKGKVEEFMNQIKSVETEAHQALQLRSELNQLAQSETEKKLKIAIYQKRTGDLVDSIKKTNSTVTQLKETLLKVFKNMKIQQIKTNILNNNLDVLEIVKALKATRIACISFIKRRSSIIDFHQKSNCIKSLNQFSIVKIQFLLKQNQDVEDQINEVKSKKEVMKQKIQEIQSKIKALA</sequence>
<gene>
    <name evidence="3" type="ORF">TTHERM_00474930</name>
</gene>
<comment type="similarity">
    <text evidence="1">Belongs to the taxilin family.</text>
</comment>